<dbReference type="Proteomes" id="UP001164935">
    <property type="component" value="Chromosome"/>
</dbReference>
<dbReference type="Gene3D" id="2.40.30.170">
    <property type="match status" value="1"/>
</dbReference>
<evidence type="ECO:0000256" key="2">
    <source>
        <dbReference type="SAM" id="Coils"/>
    </source>
</evidence>
<dbReference type="PANTHER" id="PTHR30469">
    <property type="entry name" value="MULTIDRUG RESISTANCE PROTEIN MDTA"/>
    <property type="match status" value="1"/>
</dbReference>
<dbReference type="KEGG" id="hqn:M0220_11840"/>
<feature type="domain" description="CzcB-like barrel-sandwich hybrid" evidence="4">
    <location>
        <begin position="62"/>
        <end position="198"/>
    </location>
</feature>
<name>A0AA46TNX6_9GAMM</name>
<dbReference type="PANTHER" id="PTHR30469:SF15">
    <property type="entry name" value="HLYD FAMILY OF SECRETION PROTEINS"/>
    <property type="match status" value="1"/>
</dbReference>
<feature type="domain" description="Multidrug resistance protein MdtA-like C-terminal permuted SH3" evidence="3">
    <location>
        <begin position="282"/>
        <end position="343"/>
    </location>
</feature>
<sequence length="366" mass="38864">MTAYPLVRYLALVLLLLGGLILSSASFAQSAPRVELAPVNREPIYTETKLVGTVNSLEDALLSASVAGLIIQVAVNPGDHVAKGDTLIALDDDLARFDLAAAVAAEQEAQATLAEAERLLQEAESVGVGRNIAATEASARRSAVNVARAARSRLTAEQARLSALLARHEINAPFNGVVSARSVNLGEWVTPGDSVARLVNLDELRADFQVPEIFYAALQDEAFISLRVGQHTYESTIATMVPISDTSARTFLLRAHVPEAAALYPGNAVDAVLRASTGSDGLTVPRDALSRYPDGRVTVWVATPNENNTYQVTEQRVQLGINFADRVEVVEGLSGDEQVVVRGNESLVEGVSVENIAVENDAAGSE</sequence>
<dbReference type="GO" id="GO:0015562">
    <property type="term" value="F:efflux transmembrane transporter activity"/>
    <property type="evidence" value="ECO:0007669"/>
    <property type="project" value="TreeGrafter"/>
</dbReference>
<evidence type="ECO:0000313" key="6">
    <source>
        <dbReference type="Proteomes" id="UP001164935"/>
    </source>
</evidence>
<feature type="coiled-coil region" evidence="2">
    <location>
        <begin position="99"/>
        <end position="126"/>
    </location>
</feature>
<dbReference type="NCBIfam" id="TIGR01730">
    <property type="entry name" value="RND_mfp"/>
    <property type="match status" value="1"/>
</dbReference>
<proteinExistence type="inferred from homology"/>
<dbReference type="AlphaFoldDB" id="A0AA46TNX6"/>
<dbReference type="Pfam" id="PF25973">
    <property type="entry name" value="BSH_CzcB"/>
    <property type="match status" value="1"/>
</dbReference>
<organism evidence="5 6">
    <name type="scientific">Halomonas qinghailakensis</name>
    <dbReference type="NCBI Taxonomy" id="2937790"/>
    <lineage>
        <taxon>Bacteria</taxon>
        <taxon>Pseudomonadati</taxon>
        <taxon>Pseudomonadota</taxon>
        <taxon>Gammaproteobacteria</taxon>
        <taxon>Oceanospirillales</taxon>
        <taxon>Halomonadaceae</taxon>
        <taxon>Halomonas</taxon>
    </lineage>
</organism>
<protein>
    <submittedName>
        <fullName evidence="5">Efflux RND transporter periplasmic adaptor subunit</fullName>
    </submittedName>
</protein>
<evidence type="ECO:0000256" key="1">
    <source>
        <dbReference type="ARBA" id="ARBA00009477"/>
    </source>
</evidence>
<dbReference type="InterPro" id="IPR058647">
    <property type="entry name" value="BSH_CzcB-like"/>
</dbReference>
<dbReference type="InterPro" id="IPR058627">
    <property type="entry name" value="MdtA-like_C"/>
</dbReference>
<dbReference type="Gene3D" id="2.40.50.100">
    <property type="match status" value="1"/>
</dbReference>
<keyword evidence="6" id="KW-1185">Reference proteome</keyword>
<evidence type="ECO:0000259" key="4">
    <source>
        <dbReference type="Pfam" id="PF25973"/>
    </source>
</evidence>
<dbReference type="RefSeq" id="WP_030073739.1">
    <property type="nucleotide sequence ID" value="NZ_CP096973.1"/>
</dbReference>
<gene>
    <name evidence="5" type="ORF">M0220_11840</name>
</gene>
<keyword evidence="2" id="KW-0175">Coiled coil</keyword>
<dbReference type="SUPFAM" id="SSF111369">
    <property type="entry name" value="HlyD-like secretion proteins"/>
    <property type="match status" value="1"/>
</dbReference>
<evidence type="ECO:0000313" key="5">
    <source>
        <dbReference type="EMBL" id="UYO73574.1"/>
    </source>
</evidence>
<dbReference type="InterPro" id="IPR006143">
    <property type="entry name" value="RND_pump_MFP"/>
</dbReference>
<evidence type="ECO:0000259" key="3">
    <source>
        <dbReference type="Pfam" id="PF25967"/>
    </source>
</evidence>
<dbReference type="GO" id="GO:1990281">
    <property type="term" value="C:efflux pump complex"/>
    <property type="evidence" value="ECO:0007669"/>
    <property type="project" value="TreeGrafter"/>
</dbReference>
<dbReference type="Gene3D" id="2.40.420.20">
    <property type="match status" value="1"/>
</dbReference>
<accession>A0AA46TNX6</accession>
<dbReference type="EMBL" id="CP096973">
    <property type="protein sequence ID" value="UYO73574.1"/>
    <property type="molecule type" value="Genomic_DNA"/>
</dbReference>
<dbReference type="Pfam" id="PF25967">
    <property type="entry name" value="RND-MFP_C"/>
    <property type="match status" value="1"/>
</dbReference>
<dbReference type="Gene3D" id="1.10.287.470">
    <property type="entry name" value="Helix hairpin bin"/>
    <property type="match status" value="1"/>
</dbReference>
<comment type="similarity">
    <text evidence="1">Belongs to the membrane fusion protein (MFP) (TC 8.A.1) family.</text>
</comment>
<reference evidence="5" key="1">
    <citation type="submission" date="2022-05" db="EMBL/GenBank/DDBJ databases">
        <title>Complete sequence of a novel PHA-producing Halomonas strain.</title>
        <authorList>
            <person name="Zheng Z."/>
        </authorList>
    </citation>
    <scope>NUCLEOTIDE SEQUENCE</scope>
    <source>
        <strain evidence="5">ZZQ-149</strain>
    </source>
</reference>